<feature type="compositionally biased region" description="Basic and acidic residues" evidence="3">
    <location>
        <begin position="493"/>
        <end position="503"/>
    </location>
</feature>
<reference evidence="5" key="2">
    <citation type="submission" date="2021-01" db="UniProtKB">
        <authorList>
            <consortium name="EnsemblMetazoa"/>
        </authorList>
    </citation>
    <scope>IDENTIFICATION</scope>
</reference>
<keyword evidence="1" id="KW-0106">Calcium</keyword>
<dbReference type="InterPro" id="IPR002048">
    <property type="entry name" value="EF_hand_dom"/>
</dbReference>
<proteinExistence type="predicted"/>
<keyword evidence="6" id="KW-1185">Reference proteome</keyword>
<dbReference type="OrthoDB" id="199400at2759"/>
<feature type="compositionally biased region" description="Polar residues" evidence="3">
    <location>
        <begin position="929"/>
        <end position="944"/>
    </location>
</feature>
<dbReference type="Proteomes" id="UP000007110">
    <property type="component" value="Unassembled WGS sequence"/>
</dbReference>
<feature type="region of interest" description="Disordered" evidence="3">
    <location>
        <begin position="1652"/>
        <end position="1676"/>
    </location>
</feature>
<dbReference type="GO" id="GO:0005509">
    <property type="term" value="F:calcium ion binding"/>
    <property type="evidence" value="ECO:0007669"/>
    <property type="project" value="InterPro"/>
</dbReference>
<name>A0A7M7P7V8_STRPU</name>
<dbReference type="Gene3D" id="1.10.238.10">
    <property type="entry name" value="EF-hand"/>
    <property type="match status" value="1"/>
</dbReference>
<evidence type="ECO:0000256" key="3">
    <source>
        <dbReference type="SAM" id="MobiDB-lite"/>
    </source>
</evidence>
<feature type="compositionally biased region" description="Basic and acidic residues" evidence="3">
    <location>
        <begin position="945"/>
        <end position="963"/>
    </location>
</feature>
<dbReference type="RefSeq" id="XP_030847371.1">
    <property type="nucleotide sequence ID" value="XM_030991511.1"/>
</dbReference>
<feature type="compositionally biased region" description="Polar residues" evidence="3">
    <location>
        <begin position="58"/>
        <end position="68"/>
    </location>
</feature>
<protein>
    <recommendedName>
        <fullName evidence="4">EF-hand domain-containing protein</fullName>
    </recommendedName>
</protein>
<dbReference type="Gene3D" id="1.20.920.20">
    <property type="match status" value="1"/>
</dbReference>
<dbReference type="PROSITE" id="PS50222">
    <property type="entry name" value="EF_HAND_2"/>
    <property type="match status" value="1"/>
</dbReference>
<evidence type="ECO:0000259" key="4">
    <source>
        <dbReference type="PROSITE" id="PS50222"/>
    </source>
</evidence>
<dbReference type="InParanoid" id="A0A7M7P7V8"/>
<dbReference type="PANTHER" id="PTHR46788:SF1">
    <property type="entry name" value="EF-HAND CALCIUM-BINDING DOMAIN-CONTAINING PROTEIN 5"/>
    <property type="match status" value="1"/>
</dbReference>
<feature type="compositionally biased region" description="Low complexity" evidence="3">
    <location>
        <begin position="22"/>
        <end position="31"/>
    </location>
</feature>
<evidence type="ECO:0000313" key="5">
    <source>
        <dbReference type="EnsemblMetazoa" id="XP_030847371"/>
    </source>
</evidence>
<reference evidence="6" key="1">
    <citation type="submission" date="2015-02" db="EMBL/GenBank/DDBJ databases">
        <title>Genome sequencing for Strongylocentrotus purpuratus.</title>
        <authorList>
            <person name="Murali S."/>
            <person name="Liu Y."/>
            <person name="Vee V."/>
            <person name="English A."/>
            <person name="Wang M."/>
            <person name="Skinner E."/>
            <person name="Han Y."/>
            <person name="Muzny D.M."/>
            <person name="Worley K.C."/>
            <person name="Gibbs R.A."/>
        </authorList>
    </citation>
    <scope>NUCLEOTIDE SEQUENCE</scope>
</reference>
<evidence type="ECO:0000256" key="2">
    <source>
        <dbReference type="SAM" id="Coils"/>
    </source>
</evidence>
<sequence length="1676" mass="184357">MAEVQAVSPAGSRSMMEPRPPSQSGSRSSSRVGFTESAHSRHSSGRIKYVPAHRPPSNARSTPSSTERPASVRSLREKKELNEYLSPIVKTAVRRWKRFHEQKVIERFKERRESKKQRVKDIKEEKKKLARRIPIDALAVEWLNRNELTVDARAYLLEKLLPTLILGTEKLLIEAERRDLTEKNEADPNFNPLNYLAQYLMRNNPRYSNFPEASPYIRGMQEVTDELKQYVFSFEDNRLARVKAETRRKREQMERTEALQTQEKSRRSAHIRRQYKDWLLDPEGMVEQRAIQNSLTSFREVLENLPEEFKKASDFLAELDKLDANEEQFHEEEFAQYLKKYVLKLAPELYDSLMSHMAQCAVAYRHAAVLEARRDILLSLFTGIDNADVGILNRHRVLGLFENFWENVPWSIKRHLRNPRKWPVIELNETDETESIFSVGSSISSVKTSSIKELEPEPDVPSEGAIQTEGEETVTGEDGAAPAVVEGGEASEEGAKDEVKQDGDGPAVGEGEGSKDEGVAPGKEGVVPGEEGVAPGDEGVAPGNGSGESAVEEGGNEVEGGATPGDESSAKEATVENKEATGDEKETVVEVKKDTETQDTDEQQVESEPAKEKSGDGAGIGSDDNPSGVTAEAGSEDKPPGETAEAGSDDKPPGVNAEAGCDENPPGETAEAGSDDKPPGVTAEAGSDDKPPGETAEAGSDDNPPGETAEAGSDDKPPGVTAEAGSDDKPPGETAEAGSDDKPPGETAETGETAKAEDTTGTAANGDAPPAEEAPPDGAPQEEAKTKAGGDESVVPEIVVSDDAQKPVEESEQPQETAESVQPEEPAPAAETAEGAATEPQPQEQEPPAAGAADAEAAPTEAAPAEATPGEAAPADSAPVEAVPAEGEKKEAEDVASGDQAANSAEEAKAGEDKSQELTSSAKERGNLLPTTANTQTGRSTSVSFREDAIKLKEEKADSEDGPKSPVKTPTVRSGSRTGSVFDESALNSSQFVQLVELFLGEDSPQYAVDALVKFITEGYVETEQEKFLRLQQARREAESVKRRQMVDQLFDKWDNDGSGYLDLEEFHSIMAKFKDNMESRIMAKAKQKLEKEELDNRLSKQEFKAYVEAVCSLLPGGPDNFDPLIDFLMTSVERSYEERIRGQARKKWLASIIQAAETSAGGMQPVYKGVFNSLYKDADQHGRGKRISANIGLLERNDVSPARGPTCLRYVAATPDDAGFMLNKILHRDMKGISFSSIDSGKPIHVPRVQNHGSIMFWNPERADEKWDDEDFRPSVLEEKYKKISIDDYDPARDRQGSFLVIPLKDFRKRVFGLMGIDTLNDPHDKSIFITHEISFFQGVAKSFSTAYQYVEVRRKTLRIAESAVSWIHRRSPHVQEINVFLVEPDDKIDDFVLRRMITTDKKGTITVHERPSRLERKENLFRDYLFKTVDNSETVTADAYGQRHLAFPLRDVDGRCLALVDLSIGDLKQLPGHENKEVQRMLKLLQAAHKEVSQESTGGDRKIVLEAEKGSEESRIDIMFDRIMLTDLRNTVSKLNAQAFAELKSYKDPPKVIHSILVSVLALFYRDKYEEGELDAWNTCKQFVGPELIKKIEEFDPTAQHIPGIVEMISKHLKDVPHGAVAKHGSLPAQNLYNWAFVCLSLLEHTSKMTKNKPPGMPAPPGTAASGEVRTIEQ</sequence>
<accession>A0A7M7P7V8</accession>
<organism evidence="5 6">
    <name type="scientific">Strongylocentrotus purpuratus</name>
    <name type="common">Purple sea urchin</name>
    <dbReference type="NCBI Taxonomy" id="7668"/>
    <lineage>
        <taxon>Eukaryota</taxon>
        <taxon>Metazoa</taxon>
        <taxon>Echinodermata</taxon>
        <taxon>Eleutherozoa</taxon>
        <taxon>Echinozoa</taxon>
        <taxon>Echinoidea</taxon>
        <taxon>Euechinoidea</taxon>
        <taxon>Echinacea</taxon>
        <taxon>Camarodonta</taxon>
        <taxon>Echinidea</taxon>
        <taxon>Strongylocentrotidae</taxon>
        <taxon>Strongylocentrotus</taxon>
    </lineage>
</organism>
<keyword evidence="2" id="KW-0175">Coiled coil</keyword>
<dbReference type="SMART" id="SM00054">
    <property type="entry name" value="EFh"/>
    <property type="match status" value="1"/>
</dbReference>
<dbReference type="CDD" id="cd22968">
    <property type="entry name" value="DD_EFCAB5"/>
    <property type="match status" value="1"/>
</dbReference>
<evidence type="ECO:0000256" key="1">
    <source>
        <dbReference type="ARBA" id="ARBA00022837"/>
    </source>
</evidence>
<feature type="domain" description="EF-hand" evidence="4">
    <location>
        <begin position="1042"/>
        <end position="1077"/>
    </location>
</feature>
<feature type="compositionally biased region" description="Low complexity" evidence="3">
    <location>
        <begin position="476"/>
        <end position="488"/>
    </location>
</feature>
<dbReference type="KEGG" id="spu:588946"/>
<feature type="region of interest" description="Disordered" evidence="3">
    <location>
        <begin position="245"/>
        <end position="268"/>
    </location>
</feature>
<dbReference type="PANTHER" id="PTHR46788">
    <property type="entry name" value="EF-HAND CALCIUM-BINDING DOMAIN-CONTAINING PROTEIN 5"/>
    <property type="match status" value="1"/>
</dbReference>
<feature type="compositionally biased region" description="Low complexity" evidence="3">
    <location>
        <begin position="519"/>
        <end position="549"/>
    </location>
</feature>
<feature type="compositionally biased region" description="Low complexity" evidence="3">
    <location>
        <begin position="823"/>
        <end position="875"/>
    </location>
</feature>
<dbReference type="PROSITE" id="PS00018">
    <property type="entry name" value="EF_HAND_1"/>
    <property type="match status" value="1"/>
</dbReference>
<dbReference type="OMA" id="MVHMSKC"/>
<dbReference type="EnsemblMetazoa" id="XM_030991511">
    <property type="protein sequence ID" value="XP_030847371"/>
    <property type="gene ID" value="LOC588946"/>
</dbReference>
<dbReference type="InterPro" id="IPR018247">
    <property type="entry name" value="EF_Hand_1_Ca_BS"/>
</dbReference>
<dbReference type="GeneID" id="588946"/>
<feature type="compositionally biased region" description="Low complexity" evidence="3">
    <location>
        <begin position="759"/>
        <end position="771"/>
    </location>
</feature>
<evidence type="ECO:0000313" key="6">
    <source>
        <dbReference type="Proteomes" id="UP000007110"/>
    </source>
</evidence>
<feature type="coiled-coil region" evidence="2">
    <location>
        <begin position="105"/>
        <end position="132"/>
    </location>
</feature>
<dbReference type="CTD" id="374786"/>
<feature type="compositionally biased region" description="Basic and acidic residues" evidence="3">
    <location>
        <begin position="906"/>
        <end position="926"/>
    </location>
</feature>
<dbReference type="SUPFAM" id="SSF47473">
    <property type="entry name" value="EF-hand"/>
    <property type="match status" value="1"/>
</dbReference>
<dbReference type="InterPro" id="IPR011992">
    <property type="entry name" value="EF-hand-dom_pair"/>
</dbReference>
<feature type="region of interest" description="Disordered" evidence="3">
    <location>
        <begin position="447"/>
        <end position="980"/>
    </location>
</feature>
<feature type="region of interest" description="Disordered" evidence="3">
    <location>
        <begin position="1"/>
        <end position="74"/>
    </location>
</feature>
<feature type="compositionally biased region" description="Basic and acidic residues" evidence="3">
    <location>
        <begin position="568"/>
        <end position="596"/>
    </location>
</feature>